<dbReference type="AlphaFoldDB" id="A0A0F4XU66"/>
<keyword evidence="1" id="KW-0732">Signal</keyword>
<organism evidence="2 3">
    <name type="scientific">Pseudomonas kilonensis</name>
    <dbReference type="NCBI Taxonomy" id="132476"/>
    <lineage>
        <taxon>Bacteria</taxon>
        <taxon>Pseudomonadati</taxon>
        <taxon>Pseudomonadota</taxon>
        <taxon>Gammaproteobacteria</taxon>
        <taxon>Pseudomonadales</taxon>
        <taxon>Pseudomonadaceae</taxon>
        <taxon>Pseudomonas</taxon>
    </lineage>
</organism>
<dbReference type="Proteomes" id="UP000033662">
    <property type="component" value="Unassembled WGS sequence"/>
</dbReference>
<evidence type="ECO:0008006" key="4">
    <source>
        <dbReference type="Google" id="ProtNLM"/>
    </source>
</evidence>
<protein>
    <recommendedName>
        <fullName evidence="4">Cytochrome c family protein</fullName>
    </recommendedName>
</protein>
<evidence type="ECO:0000313" key="2">
    <source>
        <dbReference type="EMBL" id="KKA09422.1"/>
    </source>
</evidence>
<proteinExistence type="predicted"/>
<comment type="caution">
    <text evidence="2">The sequence shown here is derived from an EMBL/GenBank/DDBJ whole genome shotgun (WGS) entry which is preliminary data.</text>
</comment>
<evidence type="ECO:0000256" key="1">
    <source>
        <dbReference type="SAM" id="SignalP"/>
    </source>
</evidence>
<gene>
    <name evidence="2" type="ORF">VP02_02575</name>
</gene>
<feature type="chain" id="PRO_5002481565" description="Cytochrome c family protein" evidence="1">
    <location>
        <begin position="22"/>
        <end position="434"/>
    </location>
</feature>
<accession>A0A0F4XU66</accession>
<feature type="signal peptide" evidence="1">
    <location>
        <begin position="1"/>
        <end position="21"/>
    </location>
</feature>
<reference evidence="2 3" key="1">
    <citation type="submission" date="2015-03" db="EMBL/GenBank/DDBJ databases">
        <title>Pseudomonas fluorescens 1855-344 Genome sequencing and assembly.</title>
        <authorList>
            <person name="Eng W.W.H."/>
            <person name="Gan H.M."/>
            <person name="Savka M.A."/>
        </authorList>
    </citation>
    <scope>NUCLEOTIDE SEQUENCE [LARGE SCALE GENOMIC DNA]</scope>
    <source>
        <strain evidence="2 3">1855-344</strain>
    </source>
</reference>
<sequence length="434" mass="47777">MNTPLRFTLVLLGLANLPALALEQSQEHALRQAQATNLNCQPPSTAPAANASQDLFDQYSWQLFIAMNWPAQAGQRGDPDCSKQPGDPGYTVWQTYKTVEETFLPLGADPGPWNTPQLAKSLGIINIAALKNSSQVNAVDQAVGGWLIDQAGNPTYYDISANETSYNYIVANQFYNADVVSRANNINFPYGVIEVKSSWRILTTNDNASRYLTMLARVATFDDQGQRTGVTEAYLGLVGLHVITKVNGYPQWIWSTFEQIDNVAPKALVNGVWVDQPAAGTAYSYFNPSAPAATLNQSPCDWQTQGAHLVCVPKPGTTFQTPNPLNRFTPIAEITNEVNARYRSDPDLQRSVLKYYQLITTQRPLMPDNPSNPLGQPTPALSANVTMESYIQPNSSCMNCHSMATPVKSPYKSDYSYLFKFANSPVGKTIKDEE</sequence>
<dbReference type="OrthoDB" id="280897at2"/>
<evidence type="ECO:0000313" key="3">
    <source>
        <dbReference type="Proteomes" id="UP000033662"/>
    </source>
</evidence>
<name>A0A0F4XU66_9PSED</name>
<dbReference type="EMBL" id="JZXC01000002">
    <property type="protein sequence ID" value="KKA09422.1"/>
    <property type="molecule type" value="Genomic_DNA"/>
</dbReference>
<dbReference type="PATRIC" id="fig|132476.4.peg.2150"/>